<reference evidence="1" key="1">
    <citation type="journal article" date="2011" name="PLoS Biol.">
        <title>Gene gain and loss during evolution of obligate parasitism in the white rust pathogen of Arabidopsis thaliana.</title>
        <authorList>
            <person name="Kemen E."/>
            <person name="Gardiner A."/>
            <person name="Schultz-Larsen T."/>
            <person name="Kemen A.C."/>
            <person name="Balmuth A.L."/>
            <person name="Robert-Seilaniantz A."/>
            <person name="Bailey K."/>
            <person name="Holub E."/>
            <person name="Studholme D.J."/>
            <person name="Maclean D."/>
            <person name="Jones J.D."/>
        </authorList>
    </citation>
    <scope>NUCLEOTIDE SEQUENCE</scope>
</reference>
<proteinExistence type="predicted"/>
<accession>F0WPI5</accession>
<evidence type="ECO:0000313" key="1">
    <source>
        <dbReference type="EMBL" id="CCA23233.1"/>
    </source>
</evidence>
<gene>
    <name evidence="1" type="primary">AlNc14C186G8330</name>
    <name evidence="1" type="ORF">ALNC14_093760</name>
</gene>
<sequence>MNVLKSSTYTGIDVYQGLQSCIANGNTVKMDSCRERARSTILRLQLLDEVDYIVIA</sequence>
<protein>
    <submittedName>
        <fullName evidence="1">AlNc14C186G8330 protein</fullName>
    </submittedName>
</protein>
<dbReference type="EMBL" id="FR824231">
    <property type="protein sequence ID" value="CCA23233.1"/>
    <property type="molecule type" value="Genomic_DNA"/>
</dbReference>
<reference evidence="1" key="2">
    <citation type="submission" date="2011-02" db="EMBL/GenBank/DDBJ databases">
        <authorList>
            <person name="MacLean D."/>
        </authorList>
    </citation>
    <scope>NUCLEOTIDE SEQUENCE</scope>
</reference>
<dbReference type="HOGENOM" id="CLU_3018259_0_0_1"/>
<name>F0WPI5_9STRA</name>
<dbReference type="AlphaFoldDB" id="F0WPI5"/>
<organism evidence="1">
    <name type="scientific">Albugo laibachii Nc14</name>
    <dbReference type="NCBI Taxonomy" id="890382"/>
    <lineage>
        <taxon>Eukaryota</taxon>
        <taxon>Sar</taxon>
        <taxon>Stramenopiles</taxon>
        <taxon>Oomycota</taxon>
        <taxon>Peronosporomycetes</taxon>
        <taxon>Albuginales</taxon>
        <taxon>Albuginaceae</taxon>
        <taxon>Albugo</taxon>
    </lineage>
</organism>